<evidence type="ECO:0000256" key="1">
    <source>
        <dbReference type="SAM" id="MobiDB-lite"/>
    </source>
</evidence>
<feature type="compositionally biased region" description="Basic and acidic residues" evidence="1">
    <location>
        <begin position="80"/>
        <end position="89"/>
    </location>
</feature>
<reference evidence="2" key="1">
    <citation type="submission" date="2021-10" db="EMBL/GenBank/DDBJ databases">
        <title>Melipona bicolor Genome sequencing and assembly.</title>
        <authorList>
            <person name="Araujo N.S."/>
            <person name="Arias M.C."/>
        </authorList>
    </citation>
    <scope>NUCLEOTIDE SEQUENCE</scope>
    <source>
        <strain evidence="2">USP_2M_L1-L4_2017</strain>
        <tissue evidence="2">Whole body</tissue>
    </source>
</reference>
<evidence type="ECO:0000313" key="3">
    <source>
        <dbReference type="Proteomes" id="UP001177670"/>
    </source>
</evidence>
<keyword evidence="3" id="KW-1185">Reference proteome</keyword>
<proteinExistence type="predicted"/>
<dbReference type="AlphaFoldDB" id="A0AA40FF13"/>
<evidence type="ECO:0000313" key="2">
    <source>
        <dbReference type="EMBL" id="KAK1117812.1"/>
    </source>
</evidence>
<dbReference type="EMBL" id="JAHYIQ010000048">
    <property type="protein sequence ID" value="KAK1117812.1"/>
    <property type="molecule type" value="Genomic_DNA"/>
</dbReference>
<comment type="caution">
    <text evidence="2">The sequence shown here is derived from an EMBL/GenBank/DDBJ whole genome shotgun (WGS) entry which is preliminary data.</text>
</comment>
<dbReference type="Proteomes" id="UP001177670">
    <property type="component" value="Unassembled WGS sequence"/>
</dbReference>
<name>A0AA40FF13_9HYME</name>
<protein>
    <submittedName>
        <fullName evidence="2">Uncharacterized protein</fullName>
    </submittedName>
</protein>
<accession>A0AA40FF13</accession>
<feature type="region of interest" description="Disordered" evidence="1">
    <location>
        <begin position="70"/>
        <end position="93"/>
    </location>
</feature>
<sequence>MSTDEKETVEDRWISGSAFGPEFSKRGVESSFQEYTLRFDISQCSFLIISATQIHQSMVYLVAKVERRTRKGKKANVTGGERKKRDRQTSRTFIPRSVQVQGYEVHPVWDQSQGSAAS</sequence>
<organism evidence="2 3">
    <name type="scientific">Melipona bicolor</name>
    <dbReference type="NCBI Taxonomy" id="60889"/>
    <lineage>
        <taxon>Eukaryota</taxon>
        <taxon>Metazoa</taxon>
        <taxon>Ecdysozoa</taxon>
        <taxon>Arthropoda</taxon>
        <taxon>Hexapoda</taxon>
        <taxon>Insecta</taxon>
        <taxon>Pterygota</taxon>
        <taxon>Neoptera</taxon>
        <taxon>Endopterygota</taxon>
        <taxon>Hymenoptera</taxon>
        <taxon>Apocrita</taxon>
        <taxon>Aculeata</taxon>
        <taxon>Apoidea</taxon>
        <taxon>Anthophila</taxon>
        <taxon>Apidae</taxon>
        <taxon>Melipona</taxon>
    </lineage>
</organism>
<gene>
    <name evidence="2" type="ORF">K0M31_015748</name>
</gene>